<gene>
    <name evidence="3" type="ORF">IAA48_08150</name>
</gene>
<sequence length="625" mass="69538">MSEHMPNMDYDADEVINDFKSKFKWPKKDEVDVVIKPGKLGLRLLIAAVLTIISGGIVYYMMLPALNFKDPNIYFFVIIIMALFMIFFALACKANKKIERREYIKKKSKIPVIIAGVILVVMAVGWVCGATIFRASSYSELMPVETSDFSTDFEKISVDSVPRVDEQRALTLADQQLGSLSEYKSQYVVSNTTTMINYNNRPVRVAYLEYADVFKWFNNTREGVPAYMIIDLVSQKVTVVNCVEQFGSCIQYSPTELFNEKLIRHIRFQYPTELLDTPNFEISDDGHPYWITPVLDKTIGLFGGTDVKGAIITDALTGESVYYDIEQVRSDASLQWIDVVYSANLLVQQYDYYGKFQNGFWNSIIFQNDVSQASQGNGYIALDDDLWIYTGITSSETDASNFGFILSNQRTKETRYYENGGAIETAAQQSAEDAVQNYQYAATFPILLDIEGQPTYFMSLYGSSNTVKGYALVNLADKTIVGTGIVDEMKSDANALNAAVENYIQAMKDKNIVGGDVDVNDYLVEDTEDENIPPADDQNAGAAQQEPASEPVQSGTQVTGAVTNILTSVNNGNTYYYLQIDGGTYYYISVVDCMDVLLVENGDTVTVTVGDETNGAFVSATDISA</sequence>
<reference evidence="3" key="2">
    <citation type="submission" date="2021-04" db="EMBL/GenBank/DDBJ databases">
        <authorList>
            <person name="Gilroy R."/>
        </authorList>
    </citation>
    <scope>NUCLEOTIDE SEQUENCE</scope>
    <source>
        <strain evidence="3">421</strain>
    </source>
</reference>
<organism evidence="3 4">
    <name type="scientific">Candidatus Eubacterium faecipullorum</name>
    <dbReference type="NCBI Taxonomy" id="2838571"/>
    <lineage>
        <taxon>Bacteria</taxon>
        <taxon>Bacillati</taxon>
        <taxon>Bacillota</taxon>
        <taxon>Clostridia</taxon>
        <taxon>Eubacteriales</taxon>
        <taxon>Eubacteriaceae</taxon>
        <taxon>Eubacterium</taxon>
    </lineage>
</organism>
<reference evidence="3" key="1">
    <citation type="journal article" date="2021" name="PeerJ">
        <title>Extensive microbial diversity within the chicken gut microbiome revealed by metagenomics and culture.</title>
        <authorList>
            <person name="Gilroy R."/>
            <person name="Ravi A."/>
            <person name="Getino M."/>
            <person name="Pursley I."/>
            <person name="Horton D.L."/>
            <person name="Alikhan N.F."/>
            <person name="Baker D."/>
            <person name="Gharbi K."/>
            <person name="Hall N."/>
            <person name="Watson M."/>
            <person name="Adriaenssens E.M."/>
            <person name="Foster-Nyarko E."/>
            <person name="Jarju S."/>
            <person name="Secka A."/>
            <person name="Antonio M."/>
            <person name="Oren A."/>
            <person name="Chaudhuri R.R."/>
            <person name="La Ragione R."/>
            <person name="Hildebrand F."/>
            <person name="Pallen M.J."/>
        </authorList>
    </citation>
    <scope>NUCLEOTIDE SEQUENCE</scope>
    <source>
        <strain evidence="3">421</strain>
    </source>
</reference>
<feature type="transmembrane region" description="Helical" evidence="2">
    <location>
        <begin position="73"/>
        <end position="91"/>
    </location>
</feature>
<dbReference type="Proteomes" id="UP000824205">
    <property type="component" value="Unassembled WGS sequence"/>
</dbReference>
<keyword evidence="2" id="KW-1133">Transmembrane helix</keyword>
<proteinExistence type="predicted"/>
<comment type="caution">
    <text evidence="3">The sequence shown here is derived from an EMBL/GenBank/DDBJ whole genome shotgun (WGS) entry which is preliminary data.</text>
</comment>
<keyword evidence="2" id="KW-0812">Transmembrane</keyword>
<dbReference type="EMBL" id="DXGE01000034">
    <property type="protein sequence ID" value="HIW86451.1"/>
    <property type="molecule type" value="Genomic_DNA"/>
</dbReference>
<feature type="region of interest" description="Disordered" evidence="1">
    <location>
        <begin position="529"/>
        <end position="556"/>
    </location>
</feature>
<name>A0A9D1RDV9_9FIRM</name>
<evidence type="ECO:0000313" key="3">
    <source>
        <dbReference type="EMBL" id="HIW86451.1"/>
    </source>
</evidence>
<dbReference type="AlphaFoldDB" id="A0A9D1RDV9"/>
<protein>
    <submittedName>
        <fullName evidence="3">CvpA family protein</fullName>
    </submittedName>
</protein>
<evidence type="ECO:0000313" key="4">
    <source>
        <dbReference type="Proteomes" id="UP000824205"/>
    </source>
</evidence>
<evidence type="ECO:0000256" key="2">
    <source>
        <dbReference type="SAM" id="Phobius"/>
    </source>
</evidence>
<feature type="transmembrane region" description="Helical" evidence="2">
    <location>
        <begin position="112"/>
        <end position="133"/>
    </location>
</feature>
<keyword evidence="2" id="KW-0472">Membrane</keyword>
<feature type="transmembrane region" description="Helical" evidence="2">
    <location>
        <begin position="40"/>
        <end position="61"/>
    </location>
</feature>
<accession>A0A9D1RDV9</accession>
<evidence type="ECO:0000256" key="1">
    <source>
        <dbReference type="SAM" id="MobiDB-lite"/>
    </source>
</evidence>